<dbReference type="SUPFAM" id="SSF57716">
    <property type="entry name" value="Glucocorticoid receptor-like (DNA-binding domain)"/>
    <property type="match status" value="1"/>
</dbReference>
<evidence type="ECO:0000256" key="1">
    <source>
        <dbReference type="ARBA" id="ARBA00022723"/>
    </source>
</evidence>
<dbReference type="EMBL" id="AZHW01000171">
    <property type="protein sequence ID" value="ETX02165.1"/>
    <property type="molecule type" value="Genomic_DNA"/>
</dbReference>
<evidence type="ECO:0000256" key="4">
    <source>
        <dbReference type="PROSITE-ProRule" id="PRU00510"/>
    </source>
</evidence>
<accession>W4LW85</accession>
<reference evidence="6 7" key="1">
    <citation type="journal article" date="2014" name="Nature">
        <title>An environmental bacterial taxon with a large and distinct metabolic repertoire.</title>
        <authorList>
            <person name="Wilson M.C."/>
            <person name="Mori T."/>
            <person name="Ruckert C."/>
            <person name="Uria A.R."/>
            <person name="Helf M.J."/>
            <person name="Takada K."/>
            <person name="Gernert C."/>
            <person name="Steffens U.A."/>
            <person name="Heycke N."/>
            <person name="Schmitt S."/>
            <person name="Rinke C."/>
            <person name="Helfrich E.J."/>
            <person name="Brachmann A.O."/>
            <person name="Gurgui C."/>
            <person name="Wakimoto T."/>
            <person name="Kracht M."/>
            <person name="Crusemann M."/>
            <person name="Hentschel U."/>
            <person name="Abe I."/>
            <person name="Matsunaga S."/>
            <person name="Kalinowski J."/>
            <person name="Takeyama H."/>
            <person name="Piel J."/>
        </authorList>
    </citation>
    <scope>NUCLEOTIDE SEQUENCE [LARGE SCALE GENOMIC DNA]</scope>
    <source>
        <strain evidence="7">TSY1</strain>
    </source>
</reference>
<feature type="domain" description="Zinc finger DksA/TraR C4-type" evidence="5">
    <location>
        <begin position="101"/>
        <end position="134"/>
    </location>
</feature>
<gene>
    <name evidence="6" type="ORF">ETSY1_04550</name>
</gene>
<sequence length="136" mass="15139">METSLPYHQSRFQLGAPSMDDLTSAQHDALRHKLLALQEELSTLIEASADSAKPVSLDQPIGRLSRMDAIQLQHMAQANRHGHEIRLRQVQAALAAMDEGVYGDCKKCEEPIGYARLNVRPEAPFCIACQEQSESR</sequence>
<evidence type="ECO:0000313" key="7">
    <source>
        <dbReference type="Proteomes" id="UP000019141"/>
    </source>
</evidence>
<dbReference type="Proteomes" id="UP000019141">
    <property type="component" value="Unassembled WGS sequence"/>
</dbReference>
<comment type="caution">
    <text evidence="6">The sequence shown here is derived from an EMBL/GenBank/DDBJ whole genome shotgun (WGS) entry which is preliminary data.</text>
</comment>
<dbReference type="PATRIC" id="fig|1429438.4.peg.1059"/>
<keyword evidence="1" id="KW-0479">Metal-binding</keyword>
<evidence type="ECO:0000256" key="2">
    <source>
        <dbReference type="ARBA" id="ARBA00022771"/>
    </source>
</evidence>
<proteinExistence type="predicted"/>
<dbReference type="Pfam" id="PF01258">
    <property type="entry name" value="zf-dskA_traR"/>
    <property type="match status" value="1"/>
</dbReference>
<evidence type="ECO:0000259" key="5">
    <source>
        <dbReference type="Pfam" id="PF01258"/>
    </source>
</evidence>
<protein>
    <recommendedName>
        <fullName evidence="5">Zinc finger DksA/TraR C4-type domain-containing protein</fullName>
    </recommendedName>
</protein>
<dbReference type="PROSITE" id="PS51128">
    <property type="entry name" value="ZF_DKSA_2"/>
    <property type="match status" value="1"/>
</dbReference>
<organism evidence="6 7">
    <name type="scientific">Entotheonella factor</name>
    <dbReference type="NCBI Taxonomy" id="1429438"/>
    <lineage>
        <taxon>Bacteria</taxon>
        <taxon>Pseudomonadati</taxon>
        <taxon>Nitrospinota/Tectimicrobiota group</taxon>
        <taxon>Candidatus Tectimicrobiota</taxon>
        <taxon>Candidatus Entotheonellia</taxon>
        <taxon>Candidatus Entotheonellales</taxon>
        <taxon>Candidatus Entotheonellaceae</taxon>
        <taxon>Candidatus Entotheonella</taxon>
    </lineage>
</organism>
<dbReference type="AlphaFoldDB" id="W4LW85"/>
<keyword evidence="3" id="KW-0862">Zinc</keyword>
<dbReference type="PANTHER" id="PTHR33823:SF4">
    <property type="entry name" value="GENERAL STRESS PROTEIN 16O"/>
    <property type="match status" value="1"/>
</dbReference>
<dbReference type="InterPro" id="IPR000962">
    <property type="entry name" value="Znf_DskA_TraR"/>
</dbReference>
<keyword evidence="7" id="KW-1185">Reference proteome</keyword>
<evidence type="ECO:0000313" key="6">
    <source>
        <dbReference type="EMBL" id="ETX02165.1"/>
    </source>
</evidence>
<dbReference type="HOGENOM" id="CLU_043144_3_3_7"/>
<feature type="zinc finger region" description="dksA C4-type" evidence="4">
    <location>
        <begin position="105"/>
        <end position="129"/>
    </location>
</feature>
<evidence type="ECO:0000256" key="3">
    <source>
        <dbReference type="ARBA" id="ARBA00022833"/>
    </source>
</evidence>
<dbReference type="Gene3D" id="1.20.120.910">
    <property type="entry name" value="DksA, coiled-coil domain"/>
    <property type="match status" value="1"/>
</dbReference>
<dbReference type="GO" id="GO:0008270">
    <property type="term" value="F:zinc ion binding"/>
    <property type="evidence" value="ECO:0007669"/>
    <property type="project" value="UniProtKB-KW"/>
</dbReference>
<name>W4LW85_ENTF1</name>
<keyword evidence="2" id="KW-0863">Zinc-finger</keyword>
<dbReference type="PANTHER" id="PTHR33823">
    <property type="entry name" value="RNA POLYMERASE-BINDING TRANSCRIPTION FACTOR DKSA-RELATED"/>
    <property type="match status" value="1"/>
</dbReference>